<organism evidence="9 10">
    <name type="scientific">Blepharisma stoltei</name>
    <dbReference type="NCBI Taxonomy" id="1481888"/>
    <lineage>
        <taxon>Eukaryota</taxon>
        <taxon>Sar</taxon>
        <taxon>Alveolata</taxon>
        <taxon>Ciliophora</taxon>
        <taxon>Postciliodesmatophora</taxon>
        <taxon>Heterotrichea</taxon>
        <taxon>Heterotrichida</taxon>
        <taxon>Blepharismidae</taxon>
        <taxon>Blepharisma</taxon>
    </lineage>
</organism>
<dbReference type="SUPFAM" id="SSF57667">
    <property type="entry name" value="beta-beta-alpha zinc fingers"/>
    <property type="match status" value="1"/>
</dbReference>
<comment type="subcellular location">
    <subcellularLocation>
        <location evidence="1">Nucleus</location>
    </subcellularLocation>
</comment>
<proteinExistence type="predicted"/>
<dbReference type="SMART" id="SM00355">
    <property type="entry name" value="ZnF_C2H2"/>
    <property type="match status" value="4"/>
</dbReference>
<keyword evidence="4 7" id="KW-0863">Zinc-finger</keyword>
<evidence type="ECO:0000256" key="5">
    <source>
        <dbReference type="ARBA" id="ARBA00022833"/>
    </source>
</evidence>
<dbReference type="AlphaFoldDB" id="A0AAU9IR26"/>
<dbReference type="Gene3D" id="3.30.160.60">
    <property type="entry name" value="Classic Zinc Finger"/>
    <property type="match status" value="1"/>
</dbReference>
<evidence type="ECO:0000256" key="6">
    <source>
        <dbReference type="ARBA" id="ARBA00023242"/>
    </source>
</evidence>
<evidence type="ECO:0000256" key="2">
    <source>
        <dbReference type="ARBA" id="ARBA00022723"/>
    </source>
</evidence>
<keyword evidence="2" id="KW-0479">Metal-binding</keyword>
<keyword evidence="5" id="KW-0862">Zinc</keyword>
<dbReference type="PROSITE" id="PS00028">
    <property type="entry name" value="ZINC_FINGER_C2H2_1"/>
    <property type="match status" value="3"/>
</dbReference>
<dbReference type="Proteomes" id="UP001162131">
    <property type="component" value="Unassembled WGS sequence"/>
</dbReference>
<dbReference type="InterPro" id="IPR036236">
    <property type="entry name" value="Znf_C2H2_sf"/>
</dbReference>
<dbReference type="Pfam" id="PF13894">
    <property type="entry name" value="zf-C2H2_4"/>
    <property type="match status" value="1"/>
</dbReference>
<evidence type="ECO:0000313" key="9">
    <source>
        <dbReference type="EMBL" id="CAG9316191.1"/>
    </source>
</evidence>
<keyword evidence="10" id="KW-1185">Reference proteome</keyword>
<feature type="domain" description="C2H2-type" evidence="8">
    <location>
        <begin position="127"/>
        <end position="155"/>
    </location>
</feature>
<dbReference type="InterPro" id="IPR050888">
    <property type="entry name" value="ZnF_C2H2-type_TF"/>
</dbReference>
<evidence type="ECO:0000259" key="8">
    <source>
        <dbReference type="PROSITE" id="PS50157"/>
    </source>
</evidence>
<dbReference type="EMBL" id="CAJZBQ010000015">
    <property type="protein sequence ID" value="CAG9316191.1"/>
    <property type="molecule type" value="Genomic_DNA"/>
</dbReference>
<evidence type="ECO:0000256" key="4">
    <source>
        <dbReference type="ARBA" id="ARBA00022771"/>
    </source>
</evidence>
<evidence type="ECO:0000256" key="3">
    <source>
        <dbReference type="ARBA" id="ARBA00022737"/>
    </source>
</evidence>
<reference evidence="9" key="1">
    <citation type="submission" date="2021-09" db="EMBL/GenBank/DDBJ databases">
        <authorList>
            <consortium name="AG Swart"/>
            <person name="Singh M."/>
            <person name="Singh A."/>
            <person name="Seah K."/>
            <person name="Emmerich C."/>
        </authorList>
    </citation>
    <scope>NUCLEOTIDE SEQUENCE</scope>
    <source>
        <strain evidence="9">ATCC30299</strain>
    </source>
</reference>
<protein>
    <recommendedName>
        <fullName evidence="8">C2H2-type domain-containing protein</fullName>
    </recommendedName>
</protein>
<name>A0AAU9IR26_9CILI</name>
<evidence type="ECO:0000256" key="1">
    <source>
        <dbReference type="ARBA" id="ARBA00004123"/>
    </source>
</evidence>
<keyword evidence="3" id="KW-0677">Repeat</keyword>
<keyword evidence="6" id="KW-0539">Nucleus</keyword>
<gene>
    <name evidence="9" type="ORF">BSTOLATCC_MIC15630</name>
</gene>
<evidence type="ECO:0000313" key="10">
    <source>
        <dbReference type="Proteomes" id="UP001162131"/>
    </source>
</evidence>
<evidence type="ECO:0000256" key="7">
    <source>
        <dbReference type="PROSITE-ProRule" id="PRU00042"/>
    </source>
</evidence>
<accession>A0AAU9IR26</accession>
<dbReference type="InterPro" id="IPR013087">
    <property type="entry name" value="Znf_C2H2_type"/>
</dbReference>
<sequence length="185" mass="21655">MSIPKILTREVKLGEIEFLTYFKKRSSLHSFECNLCFTRFETCEQLKAHFRAEQEFGRDADNFLECEGNEEEHSKPVNQFEVVAQCKDKKDKAEGKMKCPKCSKMLKSLKGLEQHIAKMHISIRKKSLCKSCGKYFKNKYAMVFHVKQVHEKSTRVVCEICKQIIYNKYSLQAHIEKCHSSLFSI</sequence>
<dbReference type="GO" id="GO:0008270">
    <property type="term" value="F:zinc ion binding"/>
    <property type="evidence" value="ECO:0007669"/>
    <property type="project" value="UniProtKB-KW"/>
</dbReference>
<dbReference type="PANTHER" id="PTHR24406">
    <property type="entry name" value="TRANSCRIPTIONAL REPRESSOR CTCFL-RELATED"/>
    <property type="match status" value="1"/>
</dbReference>
<dbReference type="PROSITE" id="PS50157">
    <property type="entry name" value="ZINC_FINGER_C2H2_2"/>
    <property type="match status" value="1"/>
</dbReference>
<dbReference type="Pfam" id="PF00096">
    <property type="entry name" value="zf-C2H2"/>
    <property type="match status" value="1"/>
</dbReference>
<dbReference type="GO" id="GO:0005634">
    <property type="term" value="C:nucleus"/>
    <property type="evidence" value="ECO:0007669"/>
    <property type="project" value="UniProtKB-SubCell"/>
</dbReference>
<comment type="caution">
    <text evidence="9">The sequence shown here is derived from an EMBL/GenBank/DDBJ whole genome shotgun (WGS) entry which is preliminary data.</text>
</comment>